<feature type="domain" description="DUF6533" evidence="3">
    <location>
        <begin position="20"/>
        <end position="64"/>
    </location>
</feature>
<keyword evidence="2" id="KW-0812">Transmembrane</keyword>
<accession>A0AAD5V5U4</accession>
<keyword evidence="2" id="KW-0472">Membrane</keyword>
<evidence type="ECO:0000259" key="3">
    <source>
        <dbReference type="Pfam" id="PF20151"/>
    </source>
</evidence>
<sequence>MSAPESLVTAADHLTAAKMFSLASCVMLFYDMVITFGDEVEKIWRQRFTGATILWFMNRYLSPLGYVVIIVSFHDPWPKSVCQRYVLYPEILKIFTATAIGIFFTLLLLMELSVKIWAFTDGTMLELPPQLIGCILTGKSDSSKRIVYTWVAELVFDTLVFIATLYRTLVLYRTSGLGSSSSLIRIIMRDGMFVPYEKSSWGPTYSHISHVLRGDILRSDILHKFGHGSHVCPPPDLKVINASFSTLITSLMVSRLMLNLRQEAIRRSPVRFSTVSSGPIGAQSSTHGNATHSFQGSGGRLSTPASSLFTWVSGGKASEHEAARTFEQSIIGNLGAPIGGWFDDDDEEHIGRHETKENTRRDSSRRRVKGPEDGMELGVIDLGRKGSIARGVIGGTATPIAVEVTQEVIIHGDVASGDSKVDTADDVAWKKGEDFLSLE</sequence>
<feature type="transmembrane region" description="Helical" evidence="2">
    <location>
        <begin position="48"/>
        <end position="71"/>
    </location>
</feature>
<feature type="compositionally biased region" description="Basic and acidic residues" evidence="1">
    <location>
        <begin position="349"/>
        <end position="362"/>
    </location>
</feature>
<feature type="region of interest" description="Disordered" evidence="1">
    <location>
        <begin position="275"/>
        <end position="299"/>
    </location>
</feature>
<proteinExistence type="predicted"/>
<dbReference type="Pfam" id="PF20151">
    <property type="entry name" value="DUF6533"/>
    <property type="match status" value="1"/>
</dbReference>
<feature type="transmembrane region" description="Helical" evidence="2">
    <location>
        <begin position="91"/>
        <end position="110"/>
    </location>
</feature>
<feature type="compositionally biased region" description="Polar residues" evidence="1">
    <location>
        <begin position="275"/>
        <end position="295"/>
    </location>
</feature>
<feature type="transmembrane region" description="Helical" evidence="2">
    <location>
        <begin position="16"/>
        <end position="36"/>
    </location>
</feature>
<dbReference type="EMBL" id="JANAWD010000158">
    <property type="protein sequence ID" value="KAJ3485294.1"/>
    <property type="molecule type" value="Genomic_DNA"/>
</dbReference>
<comment type="caution">
    <text evidence="4">The sequence shown here is derived from an EMBL/GenBank/DDBJ whole genome shotgun (WGS) entry which is preliminary data.</text>
</comment>
<dbReference type="InterPro" id="IPR045340">
    <property type="entry name" value="DUF6533"/>
</dbReference>
<evidence type="ECO:0000256" key="1">
    <source>
        <dbReference type="SAM" id="MobiDB-lite"/>
    </source>
</evidence>
<gene>
    <name evidence="4" type="ORF">NLI96_g5049</name>
</gene>
<evidence type="ECO:0000313" key="5">
    <source>
        <dbReference type="Proteomes" id="UP001212997"/>
    </source>
</evidence>
<organism evidence="4 5">
    <name type="scientific">Meripilus lineatus</name>
    <dbReference type="NCBI Taxonomy" id="2056292"/>
    <lineage>
        <taxon>Eukaryota</taxon>
        <taxon>Fungi</taxon>
        <taxon>Dikarya</taxon>
        <taxon>Basidiomycota</taxon>
        <taxon>Agaricomycotina</taxon>
        <taxon>Agaricomycetes</taxon>
        <taxon>Polyporales</taxon>
        <taxon>Meripilaceae</taxon>
        <taxon>Meripilus</taxon>
    </lineage>
</organism>
<keyword evidence="5" id="KW-1185">Reference proteome</keyword>
<keyword evidence="2" id="KW-1133">Transmembrane helix</keyword>
<dbReference type="Proteomes" id="UP001212997">
    <property type="component" value="Unassembled WGS sequence"/>
</dbReference>
<dbReference type="AlphaFoldDB" id="A0AAD5V5U4"/>
<reference evidence="4" key="1">
    <citation type="submission" date="2022-07" db="EMBL/GenBank/DDBJ databases">
        <title>Genome Sequence of Physisporinus lineatus.</title>
        <authorList>
            <person name="Buettner E."/>
        </authorList>
    </citation>
    <scope>NUCLEOTIDE SEQUENCE</scope>
    <source>
        <strain evidence="4">VT162</strain>
    </source>
</reference>
<feature type="region of interest" description="Disordered" evidence="1">
    <location>
        <begin position="345"/>
        <end position="372"/>
    </location>
</feature>
<protein>
    <recommendedName>
        <fullName evidence="3">DUF6533 domain-containing protein</fullName>
    </recommendedName>
</protein>
<evidence type="ECO:0000313" key="4">
    <source>
        <dbReference type="EMBL" id="KAJ3485294.1"/>
    </source>
</evidence>
<evidence type="ECO:0000256" key="2">
    <source>
        <dbReference type="SAM" id="Phobius"/>
    </source>
</evidence>
<name>A0AAD5V5U4_9APHY</name>
<feature type="transmembrane region" description="Helical" evidence="2">
    <location>
        <begin position="146"/>
        <end position="166"/>
    </location>
</feature>